<feature type="compositionally biased region" description="Low complexity" evidence="1">
    <location>
        <begin position="743"/>
        <end position="755"/>
    </location>
</feature>
<feature type="compositionally biased region" description="Polar residues" evidence="1">
    <location>
        <begin position="1058"/>
        <end position="1070"/>
    </location>
</feature>
<feature type="region of interest" description="Disordered" evidence="1">
    <location>
        <begin position="1058"/>
        <end position="1233"/>
    </location>
</feature>
<feature type="region of interest" description="Disordered" evidence="1">
    <location>
        <begin position="112"/>
        <end position="173"/>
    </location>
</feature>
<reference evidence="2" key="1">
    <citation type="submission" date="2020-05" db="EMBL/GenBank/DDBJ databases">
        <title>Mycena genomes resolve the evolution of fungal bioluminescence.</title>
        <authorList>
            <person name="Tsai I.J."/>
        </authorList>
    </citation>
    <scope>NUCLEOTIDE SEQUENCE</scope>
    <source>
        <strain evidence="2">160909Yilan</strain>
    </source>
</reference>
<feature type="compositionally biased region" description="Low complexity" evidence="1">
    <location>
        <begin position="1271"/>
        <end position="1289"/>
    </location>
</feature>
<feature type="compositionally biased region" description="Basic and acidic residues" evidence="1">
    <location>
        <begin position="854"/>
        <end position="863"/>
    </location>
</feature>
<dbReference type="OrthoDB" id="40334at2759"/>
<organism evidence="2 3">
    <name type="scientific">Mycena sanguinolenta</name>
    <dbReference type="NCBI Taxonomy" id="230812"/>
    <lineage>
        <taxon>Eukaryota</taxon>
        <taxon>Fungi</taxon>
        <taxon>Dikarya</taxon>
        <taxon>Basidiomycota</taxon>
        <taxon>Agaricomycotina</taxon>
        <taxon>Agaricomycetes</taxon>
        <taxon>Agaricomycetidae</taxon>
        <taxon>Agaricales</taxon>
        <taxon>Marasmiineae</taxon>
        <taxon>Mycenaceae</taxon>
        <taxon>Mycena</taxon>
    </lineage>
</organism>
<accession>A0A8H6Z8H8</accession>
<feature type="region of interest" description="Disordered" evidence="1">
    <location>
        <begin position="1011"/>
        <end position="1039"/>
    </location>
</feature>
<feature type="compositionally biased region" description="Basic and acidic residues" evidence="1">
    <location>
        <begin position="290"/>
        <end position="300"/>
    </location>
</feature>
<evidence type="ECO:0000256" key="1">
    <source>
        <dbReference type="SAM" id="MobiDB-lite"/>
    </source>
</evidence>
<feature type="compositionally biased region" description="Low complexity" evidence="1">
    <location>
        <begin position="150"/>
        <end position="164"/>
    </location>
</feature>
<name>A0A8H6Z8H8_9AGAR</name>
<feature type="compositionally biased region" description="Polar residues" evidence="1">
    <location>
        <begin position="657"/>
        <end position="668"/>
    </location>
</feature>
<proteinExistence type="predicted"/>
<feature type="compositionally biased region" description="Low complexity" evidence="1">
    <location>
        <begin position="423"/>
        <end position="459"/>
    </location>
</feature>
<feature type="region of interest" description="Disordered" evidence="1">
    <location>
        <begin position="1268"/>
        <end position="1359"/>
    </location>
</feature>
<feature type="compositionally biased region" description="Acidic residues" evidence="1">
    <location>
        <begin position="631"/>
        <end position="656"/>
    </location>
</feature>
<dbReference type="Proteomes" id="UP000623467">
    <property type="component" value="Unassembled WGS sequence"/>
</dbReference>
<evidence type="ECO:0000313" key="3">
    <source>
        <dbReference type="Proteomes" id="UP000623467"/>
    </source>
</evidence>
<feature type="compositionally biased region" description="Low complexity" evidence="1">
    <location>
        <begin position="112"/>
        <end position="141"/>
    </location>
</feature>
<sequence length="1446" mass="148365">MASTTTTARVRRKPVPKLALDADADSVFAGDNDASVKDTVSVRSYALYPDPPMSSLSSATSLPLTVDNINLDSEVWAAPNAKRASFALYPDPPMPPFSSASGSSAPAFLLPGSSSASTSTSTSASTSTTSPMTTTSTMHTPHYTRRRANTTISSISPSTSTSGTVATPAPAQTHERRGLARLLLSHAHLPHSHSYHASASPSASSSSSAASTSASTPGSTPSAAPSTAGAEEATTGPTAAKLRPRDKIKLRVRKHTISTPLPAPFPPALLPPGLAPLLSHPPQAGSSTKSTEKAKERPSAESHGVPSALFGMGVGVPPLALQVSASSLVSPVSSRSASSASSGSASSSARTSTSGETSPPVSPLSPFTPTSPMCESPMSLVSPITPITPVTLGEGEGSTPLKRRSSAGTNKIVKRRPSQLARVGVPAVPSSTSSGSSLALPGANTASSSTSSGPSSASVAAFSNGASAAASSSLLSAPSSSTNRTVDHGHPSPALAPLPAAALLRAARLPVVAPGGEKVLFGDLLSGVDSDDTDVAKRTRRTRRTLAIFLRHFWCPLCQDYLVALARGVGAAHAASLSLNSASASTFPITKSASAATSGAAMTEESEQSEGKEEGTLAMPASLSSLFEGPMPEDEDDAQGGEGEEGEGEREEEENTTAENSVTLSYLESCSREIGEASTSTPPLDSPSPATPASDPPDDDEETEMDTEIHLLLISPGAHTLAERYLTSFGFPRALTEGCGCDSSASPSEVPPAAVRTEDGDGCADKEGKAKGASGIASIRLFVDPHPAEGVYAALGMGWTASAIGGSSASSSAAASPAASANASRVASPAMSPTVPRFARREMPASPTGAMHGHGYEHGDEEREGVRFEGLSLVGSSKCDDINKRHSALDAHVSFGEIGAARAHTDDDHTHALAHDDPHAAPASYVTHGIVSGIGAVLLRALRTGMPVWERGGDIKLLGGEFVFECGPGNSSASSTDASTPELRCTYAHRMQTMRGHASVARVLAAAGVRVPPDSHNNERGHGTTRTTERDAQRLGRSISRSVSSSFIRSLSMSRATSTSALQHSVSVSAASRGKGKGEGGMPRSKSFVNVRQAAPVADTKIETHDERASIPRSASTPPTAGMFSTRAAGNMFTRFAGPRGGRAMKKTERARAEEGLEPIEGEKDKDAQDEERPRIPRSASTPPMSIAGSGTGGGHDPHWGGVIWEGEDAGASVGKGEEERESAIPTTLSASSSRPWALMAAAGSSVSLASDSSDDSAIVFKAIVPRRAKTSSGSEGSATTTSSASASAWDLEPGFGSSGSGSEGLSGYRMYYAGSEDGDDERSGSGSEGGDGSRRRGDAYPFPHSVSEHGPGHVPPMSGLVRRGAKFGYGHGYARALSEYALAPEGEEDEEEYAHGYSGDGYGSPVDGEDAWMRARARSLARLRARKEARRGAVAEDAVESLGEI</sequence>
<feature type="region of interest" description="Disordered" evidence="1">
    <location>
        <begin position="192"/>
        <end position="306"/>
    </location>
</feature>
<comment type="caution">
    <text evidence="2">The sequence shown here is derived from an EMBL/GenBank/DDBJ whole genome shotgun (WGS) entry which is preliminary data.</text>
</comment>
<feature type="region of interest" description="Disordered" evidence="1">
    <location>
        <begin position="742"/>
        <end position="770"/>
    </location>
</feature>
<feature type="compositionally biased region" description="Basic and acidic residues" evidence="1">
    <location>
        <begin position="1100"/>
        <end position="1110"/>
    </location>
</feature>
<feature type="region of interest" description="Disordered" evidence="1">
    <location>
        <begin position="1386"/>
        <end position="1408"/>
    </location>
</feature>
<feature type="region of interest" description="Disordered" evidence="1">
    <location>
        <begin position="333"/>
        <end position="459"/>
    </location>
</feature>
<feature type="compositionally biased region" description="Low complexity" evidence="1">
    <location>
        <begin position="195"/>
        <end position="240"/>
    </location>
</feature>
<feature type="compositionally biased region" description="Low complexity" evidence="1">
    <location>
        <begin position="333"/>
        <end position="358"/>
    </location>
</feature>
<feature type="compositionally biased region" description="Pro residues" evidence="1">
    <location>
        <begin position="261"/>
        <end position="274"/>
    </location>
</feature>
<feature type="compositionally biased region" description="Basic and acidic residues" evidence="1">
    <location>
        <begin position="756"/>
        <end position="770"/>
    </location>
</feature>
<dbReference type="EMBL" id="JACAZH010000002">
    <property type="protein sequence ID" value="KAF7374490.1"/>
    <property type="molecule type" value="Genomic_DNA"/>
</dbReference>
<protein>
    <submittedName>
        <fullName evidence="2">Uncharacterized protein</fullName>
    </submittedName>
</protein>
<feature type="region of interest" description="Disordered" evidence="1">
    <location>
        <begin position="624"/>
        <end position="704"/>
    </location>
</feature>
<keyword evidence="3" id="KW-1185">Reference proteome</keyword>
<feature type="region of interest" description="Disordered" evidence="1">
    <location>
        <begin position="844"/>
        <end position="863"/>
    </location>
</feature>
<feature type="compositionally biased region" description="Basic and acidic residues" evidence="1">
    <location>
        <begin position="1146"/>
        <end position="1175"/>
    </location>
</feature>
<feature type="compositionally biased region" description="Basic and acidic residues" evidence="1">
    <location>
        <begin position="1016"/>
        <end position="1034"/>
    </location>
</feature>
<gene>
    <name evidence="2" type="ORF">MSAN_00333400</name>
</gene>
<evidence type="ECO:0000313" key="2">
    <source>
        <dbReference type="EMBL" id="KAF7374490.1"/>
    </source>
</evidence>